<reference evidence="1" key="2">
    <citation type="submission" date="2023-06" db="EMBL/GenBank/DDBJ databases">
        <authorList>
            <person name="Ma L."/>
            <person name="Liu K.-W."/>
            <person name="Li Z."/>
            <person name="Hsiao Y.-Y."/>
            <person name="Qi Y."/>
            <person name="Fu T."/>
            <person name="Tang G."/>
            <person name="Zhang D."/>
            <person name="Sun W.-H."/>
            <person name="Liu D.-K."/>
            <person name="Li Y."/>
            <person name="Chen G.-Z."/>
            <person name="Liu X.-D."/>
            <person name="Liao X.-Y."/>
            <person name="Jiang Y.-T."/>
            <person name="Yu X."/>
            <person name="Hao Y."/>
            <person name="Huang J."/>
            <person name="Zhao X.-W."/>
            <person name="Ke S."/>
            <person name="Chen Y.-Y."/>
            <person name="Wu W.-L."/>
            <person name="Hsu J.-L."/>
            <person name="Lin Y.-F."/>
            <person name="Huang M.-D."/>
            <person name="Li C.-Y."/>
            <person name="Huang L."/>
            <person name="Wang Z.-W."/>
            <person name="Zhao X."/>
            <person name="Zhong W.-Y."/>
            <person name="Peng D.-H."/>
            <person name="Ahmad S."/>
            <person name="Lan S."/>
            <person name="Zhang J.-S."/>
            <person name="Tsai W.-C."/>
            <person name="Van De Peer Y."/>
            <person name="Liu Z.-J."/>
        </authorList>
    </citation>
    <scope>NUCLEOTIDE SEQUENCE</scope>
    <source>
        <strain evidence="1">CP</strain>
        <tissue evidence="1">Leaves</tissue>
    </source>
</reference>
<accession>A0AAV9FHF1</accession>
<organism evidence="1 2">
    <name type="scientific">Acorus calamus</name>
    <name type="common">Sweet flag</name>
    <dbReference type="NCBI Taxonomy" id="4465"/>
    <lineage>
        <taxon>Eukaryota</taxon>
        <taxon>Viridiplantae</taxon>
        <taxon>Streptophyta</taxon>
        <taxon>Embryophyta</taxon>
        <taxon>Tracheophyta</taxon>
        <taxon>Spermatophyta</taxon>
        <taxon>Magnoliopsida</taxon>
        <taxon>Liliopsida</taxon>
        <taxon>Acoraceae</taxon>
        <taxon>Acorus</taxon>
    </lineage>
</organism>
<dbReference type="AlphaFoldDB" id="A0AAV9FHF1"/>
<gene>
    <name evidence="1" type="ORF">QJS10_CPA01g02220</name>
</gene>
<keyword evidence="2" id="KW-1185">Reference proteome</keyword>
<evidence type="ECO:0000313" key="1">
    <source>
        <dbReference type="EMBL" id="KAK1324614.1"/>
    </source>
</evidence>
<sequence length="97" mass="10789">MAGNKPWKKHSRCNYSSFLWLKGIVCHEGSNFKVPLHISAIAHQQFLSASAAGLGRQDDAAVVKVINSCIQTRGLNEALEVVHVWHTLTFFVEQCVI</sequence>
<reference evidence="1" key="1">
    <citation type="journal article" date="2023" name="Nat. Commun.">
        <title>Diploid and tetraploid genomes of Acorus and the evolution of monocots.</title>
        <authorList>
            <person name="Ma L."/>
            <person name="Liu K.W."/>
            <person name="Li Z."/>
            <person name="Hsiao Y.Y."/>
            <person name="Qi Y."/>
            <person name="Fu T."/>
            <person name="Tang G.D."/>
            <person name="Zhang D."/>
            <person name="Sun W.H."/>
            <person name="Liu D.K."/>
            <person name="Li Y."/>
            <person name="Chen G.Z."/>
            <person name="Liu X.D."/>
            <person name="Liao X.Y."/>
            <person name="Jiang Y.T."/>
            <person name="Yu X."/>
            <person name="Hao Y."/>
            <person name="Huang J."/>
            <person name="Zhao X.W."/>
            <person name="Ke S."/>
            <person name="Chen Y.Y."/>
            <person name="Wu W.L."/>
            <person name="Hsu J.L."/>
            <person name="Lin Y.F."/>
            <person name="Huang M.D."/>
            <person name="Li C.Y."/>
            <person name="Huang L."/>
            <person name="Wang Z.W."/>
            <person name="Zhao X."/>
            <person name="Zhong W.Y."/>
            <person name="Peng D.H."/>
            <person name="Ahmad S."/>
            <person name="Lan S."/>
            <person name="Zhang J.S."/>
            <person name="Tsai W.C."/>
            <person name="Van de Peer Y."/>
            <person name="Liu Z.J."/>
        </authorList>
    </citation>
    <scope>NUCLEOTIDE SEQUENCE</scope>
    <source>
        <strain evidence="1">CP</strain>
    </source>
</reference>
<protein>
    <submittedName>
        <fullName evidence="1">Uncharacterized protein</fullName>
    </submittedName>
</protein>
<name>A0AAV9FHF1_ACOCL</name>
<evidence type="ECO:0000313" key="2">
    <source>
        <dbReference type="Proteomes" id="UP001180020"/>
    </source>
</evidence>
<dbReference type="Gene3D" id="1.10.1040.10">
    <property type="entry name" value="N-(1-d-carboxylethyl)-l-norvaline Dehydrogenase, domain 2"/>
    <property type="match status" value="1"/>
</dbReference>
<dbReference type="InterPro" id="IPR013328">
    <property type="entry name" value="6PGD_dom2"/>
</dbReference>
<comment type="caution">
    <text evidence="1">The sequence shown here is derived from an EMBL/GenBank/DDBJ whole genome shotgun (WGS) entry which is preliminary data.</text>
</comment>
<proteinExistence type="predicted"/>
<dbReference type="EMBL" id="JAUJYO010000001">
    <property type="protein sequence ID" value="KAK1324614.1"/>
    <property type="molecule type" value="Genomic_DNA"/>
</dbReference>
<dbReference type="Proteomes" id="UP001180020">
    <property type="component" value="Unassembled WGS sequence"/>
</dbReference>